<proteinExistence type="predicted"/>
<name>A0A8H5HMN2_9AGAR</name>
<accession>A0A8H5HMN2</accession>
<organism evidence="1 2">
    <name type="scientific">Collybiopsis confluens</name>
    <dbReference type="NCBI Taxonomy" id="2823264"/>
    <lineage>
        <taxon>Eukaryota</taxon>
        <taxon>Fungi</taxon>
        <taxon>Dikarya</taxon>
        <taxon>Basidiomycota</taxon>
        <taxon>Agaricomycotina</taxon>
        <taxon>Agaricomycetes</taxon>
        <taxon>Agaricomycetidae</taxon>
        <taxon>Agaricales</taxon>
        <taxon>Marasmiineae</taxon>
        <taxon>Omphalotaceae</taxon>
        <taxon>Collybiopsis</taxon>
    </lineage>
</organism>
<gene>
    <name evidence="1" type="ORF">D9757_008599</name>
</gene>
<keyword evidence="2" id="KW-1185">Reference proteome</keyword>
<sequence>MSDFTTALEKSSLGPRPTVHWPSAPLNYAVTERVYNRLVVLAEFFFLSWLNKRSNHPFACFLYDWPPPFPTIITLEYRLRSSTSVLKPKPWSFQQPFVYLL</sequence>
<reference evidence="1 2" key="1">
    <citation type="journal article" date="2020" name="ISME J.">
        <title>Uncovering the hidden diversity of litter-decomposition mechanisms in mushroom-forming fungi.</title>
        <authorList>
            <person name="Floudas D."/>
            <person name="Bentzer J."/>
            <person name="Ahren D."/>
            <person name="Johansson T."/>
            <person name="Persson P."/>
            <person name="Tunlid A."/>
        </authorList>
    </citation>
    <scope>NUCLEOTIDE SEQUENCE [LARGE SCALE GENOMIC DNA]</scope>
    <source>
        <strain evidence="1 2">CBS 406.79</strain>
    </source>
</reference>
<evidence type="ECO:0000313" key="1">
    <source>
        <dbReference type="EMBL" id="KAF5386281.1"/>
    </source>
</evidence>
<protein>
    <submittedName>
        <fullName evidence="1">Uncharacterized protein</fullName>
    </submittedName>
</protein>
<evidence type="ECO:0000313" key="2">
    <source>
        <dbReference type="Proteomes" id="UP000518752"/>
    </source>
</evidence>
<dbReference type="Proteomes" id="UP000518752">
    <property type="component" value="Unassembled WGS sequence"/>
</dbReference>
<dbReference type="EMBL" id="JAACJN010000037">
    <property type="protein sequence ID" value="KAF5386281.1"/>
    <property type="molecule type" value="Genomic_DNA"/>
</dbReference>
<comment type="caution">
    <text evidence="1">The sequence shown here is derived from an EMBL/GenBank/DDBJ whole genome shotgun (WGS) entry which is preliminary data.</text>
</comment>
<dbReference type="AlphaFoldDB" id="A0A8H5HMN2"/>